<dbReference type="InterPro" id="IPR036890">
    <property type="entry name" value="HATPase_C_sf"/>
</dbReference>
<sequence>MDDAASAFYRHVLDSSPDGMWVLDLRGGTIYVNERAAGLLDRTREELTRRPVESFLVEIGGVPLADRLALLLEAGASPGEVEGWYLLPDGRRHSLLVAESLVHDDGGTPTACIHRLTEGARRRTLVHELSRSREQLDEAQAIARLGSWELDLGNEDFTWSRQMYAMFGVDPTTFVPTPEEYIARIAEPDRLLVSERVRAAREGRGDLEFDARAIRADGSTGWFRHRGRLLRAEDGTPIRLGGTVQDITETKETELQLTDAVVLNAMMQHTATAANEAETLAEAMRAIRDLLLVDDDWQRAVAFVVEDADGLRLSPFVFPGDAPELAPQEWELAVAEEVLASGSTVFEEHARPVAPSIAFPVRFDGELGMVVVATACSPFERHAMLRSMVEQVAGHLARVAEREQAADELASARDAAMEASRLKSQFVATMSHEIRTPMNGVIGLNELLLRTELDGRQRGLAQGVQAAGQSLLGLINDVLDFSKIESGELVLEVVDFDLRAVFQQTRSLLASAAADKGISLEVDVADELPTRVVGDPTRLGQVLSNLMSNAVKFTRAGAVTVRAVVEESASAGMVLRVLVNDTGIGVTAEQRDRLFEPFQQADASTTRNFGGTGLGLAICHQLVAAMGGEVGLSSTPGVGSTFWFTAALGRTDVPQRGSRVAAAPERHVEPTRSRGGHVLVVEDNDINQLVAVGLLEMLGYSADIAESGDEAVARVADRAYDAILMDLQMPRMDGYTASRLIRSQEPAGRRVPIIAMTASAVEGERDRCAAAGMDDFLSKPVDSNRIAAVLGKHTGSTSAIATKSATKPLVDALDEGRLDELTDMGERAVALVNRAVDNFVSRLPQVLAEIEEALQDKEWATLRALVHRFRGSALNLGAVKVGEVALVLELLEDDELPGCAGDLLAQLHEVAAEAVVALQDYQSRKTRATL</sequence>
<organism evidence="21">
    <name type="scientific">uncultured Nocardioidaceae bacterium</name>
    <dbReference type="NCBI Taxonomy" id="253824"/>
    <lineage>
        <taxon>Bacteria</taxon>
        <taxon>Bacillati</taxon>
        <taxon>Actinomycetota</taxon>
        <taxon>Actinomycetes</taxon>
        <taxon>Propionibacteriales</taxon>
        <taxon>Nocardioidaceae</taxon>
        <taxon>environmental samples</taxon>
    </lineage>
</organism>
<evidence type="ECO:0000259" key="19">
    <source>
        <dbReference type="PROSITE" id="PS50113"/>
    </source>
</evidence>
<dbReference type="InterPro" id="IPR013655">
    <property type="entry name" value="PAS_fold_3"/>
</dbReference>
<evidence type="ECO:0000259" key="18">
    <source>
        <dbReference type="PROSITE" id="PS50112"/>
    </source>
</evidence>
<evidence type="ECO:0000313" key="21">
    <source>
        <dbReference type="EMBL" id="CAA9368485.1"/>
    </source>
</evidence>
<feature type="modified residue" description="4-aspartylphosphate" evidence="15">
    <location>
        <position position="726"/>
    </location>
</feature>
<evidence type="ECO:0000256" key="4">
    <source>
        <dbReference type="ARBA" id="ARBA00012438"/>
    </source>
</evidence>
<keyword evidence="7" id="KW-0547">Nucleotide-binding</keyword>
<dbReference type="GO" id="GO:0006355">
    <property type="term" value="P:regulation of DNA-templated transcription"/>
    <property type="evidence" value="ECO:0007669"/>
    <property type="project" value="InterPro"/>
</dbReference>
<dbReference type="CDD" id="cd17546">
    <property type="entry name" value="REC_hyHK_CKI1_RcsC-like"/>
    <property type="match status" value="1"/>
</dbReference>
<gene>
    <name evidence="21" type="ORF">AVDCRST_MAG47-887</name>
</gene>
<feature type="domain" description="Response regulatory" evidence="17">
    <location>
        <begin position="677"/>
        <end position="794"/>
    </location>
</feature>
<protein>
    <recommendedName>
        <fullName evidence="13">Circadian input-output histidine kinase CikA</fullName>
        <ecNumber evidence="4">2.7.13.3</ecNumber>
    </recommendedName>
    <alternativeName>
        <fullName evidence="12">Sensory/regulatory protein RpfC</fullName>
    </alternativeName>
</protein>
<evidence type="ECO:0000256" key="2">
    <source>
        <dbReference type="ARBA" id="ARBA00004236"/>
    </source>
</evidence>
<dbReference type="InterPro" id="IPR008207">
    <property type="entry name" value="Sig_transdc_His_kin_Hpt_dom"/>
</dbReference>
<dbReference type="SUPFAM" id="SSF55874">
    <property type="entry name" value="ATPase domain of HSP90 chaperone/DNA topoisomerase II/histidine kinase"/>
    <property type="match status" value="1"/>
</dbReference>
<dbReference type="InterPro" id="IPR003661">
    <property type="entry name" value="HisK_dim/P_dom"/>
</dbReference>
<dbReference type="PANTHER" id="PTHR45339">
    <property type="entry name" value="HYBRID SIGNAL TRANSDUCTION HISTIDINE KINASE J"/>
    <property type="match status" value="1"/>
</dbReference>
<evidence type="ECO:0000256" key="10">
    <source>
        <dbReference type="ARBA" id="ARBA00023012"/>
    </source>
</evidence>
<keyword evidence="8 21" id="KW-0418">Kinase</keyword>
<evidence type="ECO:0000256" key="11">
    <source>
        <dbReference type="ARBA" id="ARBA00064003"/>
    </source>
</evidence>
<name>A0A6J4MZ70_9ACTN</name>
<evidence type="ECO:0000256" key="9">
    <source>
        <dbReference type="ARBA" id="ARBA00022840"/>
    </source>
</evidence>
<comment type="subcellular location">
    <subcellularLocation>
        <location evidence="2">Cell membrane</location>
    </subcellularLocation>
</comment>
<dbReference type="PROSITE" id="PS50894">
    <property type="entry name" value="HPT"/>
    <property type="match status" value="1"/>
</dbReference>
<comment type="similarity">
    <text evidence="3">In the N-terminal section; belongs to the phytochrome family.</text>
</comment>
<dbReference type="InterPro" id="IPR005467">
    <property type="entry name" value="His_kinase_dom"/>
</dbReference>
<dbReference type="InterPro" id="IPR036097">
    <property type="entry name" value="HisK_dim/P_sf"/>
</dbReference>
<dbReference type="InterPro" id="IPR001789">
    <property type="entry name" value="Sig_transdc_resp-reg_receiver"/>
</dbReference>
<evidence type="ECO:0000256" key="6">
    <source>
        <dbReference type="ARBA" id="ARBA00022679"/>
    </source>
</evidence>
<evidence type="ECO:0000256" key="8">
    <source>
        <dbReference type="ARBA" id="ARBA00022777"/>
    </source>
</evidence>
<dbReference type="GO" id="GO:0005886">
    <property type="term" value="C:plasma membrane"/>
    <property type="evidence" value="ECO:0007669"/>
    <property type="project" value="UniProtKB-SubCell"/>
</dbReference>
<dbReference type="FunFam" id="1.10.287.130:FF:000002">
    <property type="entry name" value="Two-component osmosensing histidine kinase"/>
    <property type="match status" value="1"/>
</dbReference>
<comment type="subunit">
    <text evidence="11">At low DSF concentrations, interacts with RpfF.</text>
</comment>
<dbReference type="SUPFAM" id="SSF47226">
    <property type="entry name" value="Histidine-containing phosphotransfer domain, HPT domain"/>
    <property type="match status" value="1"/>
</dbReference>
<evidence type="ECO:0000256" key="5">
    <source>
        <dbReference type="ARBA" id="ARBA00022553"/>
    </source>
</evidence>
<dbReference type="SUPFAM" id="SSF52172">
    <property type="entry name" value="CheY-like"/>
    <property type="match status" value="1"/>
</dbReference>
<dbReference type="Pfam" id="PF00072">
    <property type="entry name" value="Response_reg"/>
    <property type="match status" value="1"/>
</dbReference>
<dbReference type="SMART" id="SM00448">
    <property type="entry name" value="REC"/>
    <property type="match status" value="1"/>
</dbReference>
<dbReference type="SUPFAM" id="SSF47384">
    <property type="entry name" value="Homodimeric domain of signal transducing histidine kinase"/>
    <property type="match status" value="1"/>
</dbReference>
<dbReference type="Pfam" id="PF01627">
    <property type="entry name" value="Hpt"/>
    <property type="match status" value="1"/>
</dbReference>
<dbReference type="CDD" id="cd16922">
    <property type="entry name" value="HATPase_EvgS-ArcB-TorS-like"/>
    <property type="match status" value="1"/>
</dbReference>
<evidence type="ECO:0000256" key="15">
    <source>
        <dbReference type="PROSITE-ProRule" id="PRU00169"/>
    </source>
</evidence>
<proteinExistence type="inferred from homology"/>
<evidence type="ECO:0000259" key="20">
    <source>
        <dbReference type="PROSITE" id="PS50894"/>
    </source>
</evidence>
<dbReference type="PROSITE" id="PS50110">
    <property type="entry name" value="RESPONSE_REGULATORY"/>
    <property type="match status" value="1"/>
</dbReference>
<feature type="domain" description="PAC" evidence="19">
    <location>
        <begin position="207"/>
        <end position="259"/>
    </location>
</feature>
<dbReference type="SMART" id="SM00086">
    <property type="entry name" value="PAC"/>
    <property type="match status" value="1"/>
</dbReference>
<feature type="domain" description="HPt" evidence="20">
    <location>
        <begin position="828"/>
        <end position="921"/>
    </location>
</feature>
<dbReference type="Pfam" id="PF00989">
    <property type="entry name" value="PAS"/>
    <property type="match status" value="1"/>
</dbReference>
<dbReference type="GO" id="GO:0000155">
    <property type="term" value="F:phosphorelay sensor kinase activity"/>
    <property type="evidence" value="ECO:0007669"/>
    <property type="project" value="InterPro"/>
</dbReference>
<dbReference type="NCBIfam" id="TIGR00229">
    <property type="entry name" value="sensory_box"/>
    <property type="match status" value="2"/>
</dbReference>
<dbReference type="InterPro" id="IPR013767">
    <property type="entry name" value="PAS_fold"/>
</dbReference>
<dbReference type="InterPro" id="IPR001610">
    <property type="entry name" value="PAC"/>
</dbReference>
<dbReference type="InterPro" id="IPR004358">
    <property type="entry name" value="Sig_transdc_His_kin-like_C"/>
</dbReference>
<feature type="domain" description="Histidine kinase" evidence="16">
    <location>
        <begin position="429"/>
        <end position="650"/>
    </location>
</feature>
<dbReference type="Gene3D" id="1.20.120.160">
    <property type="entry name" value="HPT domain"/>
    <property type="match status" value="1"/>
</dbReference>
<dbReference type="InterPro" id="IPR003594">
    <property type="entry name" value="HATPase_dom"/>
</dbReference>
<evidence type="ECO:0000259" key="16">
    <source>
        <dbReference type="PROSITE" id="PS50109"/>
    </source>
</evidence>
<dbReference type="CDD" id="cd00130">
    <property type="entry name" value="PAS"/>
    <property type="match status" value="2"/>
</dbReference>
<dbReference type="PROSITE" id="PS50109">
    <property type="entry name" value="HIS_KIN"/>
    <property type="match status" value="1"/>
</dbReference>
<dbReference type="Gene3D" id="3.30.565.10">
    <property type="entry name" value="Histidine kinase-like ATPase, C-terminal domain"/>
    <property type="match status" value="1"/>
</dbReference>
<dbReference type="Pfam" id="PF02518">
    <property type="entry name" value="HATPase_c"/>
    <property type="match status" value="1"/>
</dbReference>
<dbReference type="EC" id="2.7.13.3" evidence="4"/>
<evidence type="ECO:0000259" key="17">
    <source>
        <dbReference type="PROSITE" id="PS50110"/>
    </source>
</evidence>
<dbReference type="Pfam" id="PF08447">
    <property type="entry name" value="PAS_3"/>
    <property type="match status" value="1"/>
</dbReference>
<keyword evidence="9" id="KW-0067">ATP-binding</keyword>
<dbReference type="InterPro" id="IPR000700">
    <property type="entry name" value="PAS-assoc_C"/>
</dbReference>
<dbReference type="InterPro" id="IPR036641">
    <property type="entry name" value="HPT_dom_sf"/>
</dbReference>
<dbReference type="SUPFAM" id="SSF55785">
    <property type="entry name" value="PYP-like sensor domain (PAS domain)"/>
    <property type="match status" value="2"/>
</dbReference>
<reference evidence="21" key="1">
    <citation type="submission" date="2020-02" db="EMBL/GenBank/DDBJ databases">
        <authorList>
            <person name="Meier V. D."/>
        </authorList>
    </citation>
    <scope>NUCLEOTIDE SEQUENCE</scope>
    <source>
        <strain evidence="21">AVDCRST_MAG47</strain>
    </source>
</reference>
<dbReference type="Gene3D" id="2.10.70.100">
    <property type="match status" value="1"/>
</dbReference>
<keyword evidence="10" id="KW-0902">Two-component regulatory system</keyword>
<dbReference type="PANTHER" id="PTHR45339:SF5">
    <property type="entry name" value="HISTIDINE KINASE"/>
    <property type="match status" value="1"/>
</dbReference>
<evidence type="ECO:0000256" key="1">
    <source>
        <dbReference type="ARBA" id="ARBA00000085"/>
    </source>
</evidence>
<evidence type="ECO:0000256" key="7">
    <source>
        <dbReference type="ARBA" id="ARBA00022741"/>
    </source>
</evidence>
<dbReference type="SMART" id="SM00388">
    <property type="entry name" value="HisKA"/>
    <property type="match status" value="1"/>
</dbReference>
<evidence type="ECO:0000256" key="14">
    <source>
        <dbReference type="PROSITE-ProRule" id="PRU00110"/>
    </source>
</evidence>
<dbReference type="PROSITE" id="PS50112">
    <property type="entry name" value="PAS"/>
    <property type="match status" value="1"/>
</dbReference>
<accession>A0A6J4MZ70</accession>
<dbReference type="Gene3D" id="3.30.450.20">
    <property type="entry name" value="PAS domain"/>
    <property type="match status" value="2"/>
</dbReference>
<dbReference type="GO" id="GO:0005524">
    <property type="term" value="F:ATP binding"/>
    <property type="evidence" value="ECO:0007669"/>
    <property type="project" value="UniProtKB-KW"/>
</dbReference>
<evidence type="ECO:0000256" key="13">
    <source>
        <dbReference type="ARBA" id="ARBA00074306"/>
    </source>
</evidence>
<dbReference type="PROSITE" id="PS50113">
    <property type="entry name" value="PAC"/>
    <property type="match status" value="1"/>
</dbReference>
<keyword evidence="5 15" id="KW-0597">Phosphoprotein</keyword>
<dbReference type="Gene3D" id="1.10.287.130">
    <property type="match status" value="1"/>
</dbReference>
<dbReference type="InterPro" id="IPR011006">
    <property type="entry name" value="CheY-like_superfamily"/>
</dbReference>
<dbReference type="FunFam" id="3.30.565.10:FF:000010">
    <property type="entry name" value="Sensor histidine kinase RcsC"/>
    <property type="match status" value="1"/>
</dbReference>
<dbReference type="Gene3D" id="3.40.50.2300">
    <property type="match status" value="1"/>
</dbReference>
<dbReference type="Pfam" id="PF00512">
    <property type="entry name" value="HisKA"/>
    <property type="match status" value="1"/>
</dbReference>
<dbReference type="InterPro" id="IPR000014">
    <property type="entry name" value="PAS"/>
</dbReference>
<evidence type="ECO:0000256" key="3">
    <source>
        <dbReference type="ARBA" id="ARBA00006402"/>
    </source>
</evidence>
<dbReference type="CDD" id="cd00082">
    <property type="entry name" value="HisKA"/>
    <property type="match status" value="1"/>
</dbReference>
<dbReference type="SMART" id="SM00387">
    <property type="entry name" value="HATPase_c"/>
    <property type="match status" value="1"/>
</dbReference>
<comment type="catalytic activity">
    <reaction evidence="1">
        <text>ATP + protein L-histidine = ADP + protein N-phospho-L-histidine.</text>
        <dbReference type="EC" id="2.7.13.3"/>
    </reaction>
</comment>
<dbReference type="InterPro" id="IPR035965">
    <property type="entry name" value="PAS-like_dom_sf"/>
</dbReference>
<evidence type="ECO:0000256" key="12">
    <source>
        <dbReference type="ARBA" id="ARBA00068150"/>
    </source>
</evidence>
<feature type="modified residue" description="Phosphohistidine" evidence="14">
    <location>
        <position position="867"/>
    </location>
</feature>
<dbReference type="SMART" id="SM00091">
    <property type="entry name" value="PAS"/>
    <property type="match status" value="2"/>
</dbReference>
<dbReference type="EMBL" id="CADCUK010000063">
    <property type="protein sequence ID" value="CAA9368485.1"/>
    <property type="molecule type" value="Genomic_DNA"/>
</dbReference>
<feature type="domain" description="PAS" evidence="18">
    <location>
        <begin position="5"/>
        <end position="50"/>
    </location>
</feature>
<dbReference type="AlphaFoldDB" id="A0A6J4MZ70"/>
<dbReference type="PRINTS" id="PR00344">
    <property type="entry name" value="BCTRLSENSOR"/>
</dbReference>
<keyword evidence="6" id="KW-0808">Transferase</keyword>